<evidence type="ECO:0000256" key="8">
    <source>
        <dbReference type="RuleBase" id="RU000320"/>
    </source>
</evidence>
<dbReference type="GO" id="GO:0042773">
    <property type="term" value="P:ATP synthesis coupled electron transport"/>
    <property type="evidence" value="ECO:0007669"/>
    <property type="project" value="InterPro"/>
</dbReference>
<dbReference type="PANTHER" id="PTHR42703:SF1">
    <property type="entry name" value="NA(+)_H(+) ANTIPORTER SUBUNIT D1"/>
    <property type="match status" value="1"/>
</dbReference>
<evidence type="ECO:0000256" key="2">
    <source>
        <dbReference type="ARBA" id="ARBA00005346"/>
    </source>
</evidence>
<feature type="transmembrane region" description="Helical" evidence="9">
    <location>
        <begin position="157"/>
        <end position="178"/>
    </location>
</feature>
<dbReference type="InterPro" id="IPR001516">
    <property type="entry name" value="Proton_antipo_N"/>
</dbReference>
<feature type="transmembrane region" description="Helical" evidence="9">
    <location>
        <begin position="329"/>
        <end position="347"/>
    </location>
</feature>
<feature type="transmembrane region" description="Helical" evidence="9">
    <location>
        <begin position="272"/>
        <end position="292"/>
    </location>
</feature>
<sequence length="486" mass="54760">MILLPIVFPVVTSLVIYFLKDENKKKRNVFLTISSLISILFSILVLKYGNNTELDLFKINNFFHFYLRIDKLGLLFSMLVSVLCAFSTFYSIEYMSHEGREKRCFILLTITLGVTIGIAFSGNLFTFYVFYELLTLITFMLITHRKDKKSFESGKKYLIYSILGSIFIVISMIMIYNITRNLEFIEYGVFNNIYSYSKNKLLFMFLIMFLGFGVKTAIVPFHSWILNIISAPTPISSILDAVIIVKTGVFALIRISYFIFGSEVIKYTDGSFYISILIGITILLGSLLALHYDDLKKRLVYSTVSQLGYILLGIVLLNEKALVGGLLHLINHAILKIILFFCVGVIYYQTGKKSIKEIEGIGREMPITMWCFGIAAISLVGIPPTNGFVSKWYLGLGGLAGNKVFFVGIILISGFLTATYLLPIIVKAFFVKSNKAIDKIDEVEKVKEAPMRVVIPIVMLTGIAVFLGLFPNIILGFIEDIVKGIV</sequence>
<dbReference type="InterPro" id="IPR003918">
    <property type="entry name" value="NADH_UbQ_OxRdtase"/>
</dbReference>
<feature type="transmembrane region" description="Helical" evidence="9">
    <location>
        <begin position="238"/>
        <end position="260"/>
    </location>
</feature>
<comment type="similarity">
    <text evidence="3">Belongs to the CPA3 antiporters (TC 2.A.63) subunit A family.</text>
</comment>
<proteinExistence type="inferred from homology"/>
<evidence type="ECO:0000259" key="11">
    <source>
        <dbReference type="Pfam" id="PF00662"/>
    </source>
</evidence>
<protein>
    <submittedName>
        <fullName evidence="12">Multisubunit sodium/proton antiporter, MrpD subunit</fullName>
    </submittedName>
</protein>
<feature type="transmembrane region" description="Helical" evidence="9">
    <location>
        <begin position="404"/>
        <end position="430"/>
    </location>
</feature>
<dbReference type="InterPro" id="IPR001750">
    <property type="entry name" value="ND/Mrp_TM"/>
</dbReference>
<dbReference type="EMBL" id="LGSS01000001">
    <property type="protein sequence ID" value="KNF10009.1"/>
    <property type="molecule type" value="Genomic_DNA"/>
</dbReference>
<evidence type="ECO:0000256" key="5">
    <source>
        <dbReference type="ARBA" id="ARBA00022692"/>
    </source>
</evidence>
<keyword evidence="5 8" id="KW-0812">Transmembrane</keyword>
<evidence type="ECO:0000256" key="6">
    <source>
        <dbReference type="ARBA" id="ARBA00022989"/>
    </source>
</evidence>
<dbReference type="InterPro" id="IPR050586">
    <property type="entry name" value="CPA3_Na-H_Antiporter_D"/>
</dbReference>
<evidence type="ECO:0000259" key="10">
    <source>
        <dbReference type="Pfam" id="PF00361"/>
    </source>
</evidence>
<evidence type="ECO:0000256" key="9">
    <source>
        <dbReference type="SAM" id="Phobius"/>
    </source>
</evidence>
<dbReference type="GO" id="GO:0005886">
    <property type="term" value="C:plasma membrane"/>
    <property type="evidence" value="ECO:0007669"/>
    <property type="project" value="UniProtKB-SubCell"/>
</dbReference>
<reference evidence="13" key="1">
    <citation type="submission" date="2015-07" db="EMBL/GenBank/DDBJ databases">
        <title>Draft genome sequence of the purine-degrading Gottschalkia purinilyticum DSM 1384 (formerly Clostridium purinilyticum).</title>
        <authorList>
            <person name="Poehlein A."/>
            <person name="Schiel-Bengelsdorf B."/>
            <person name="Bengelsdorf F.R."/>
            <person name="Daniel R."/>
            <person name="Duerre P."/>
        </authorList>
    </citation>
    <scope>NUCLEOTIDE SEQUENCE [LARGE SCALE GENOMIC DNA]</scope>
    <source>
        <strain evidence="13">DSM 1384</strain>
    </source>
</reference>
<dbReference type="Proteomes" id="UP000037267">
    <property type="component" value="Unassembled WGS sequence"/>
</dbReference>
<organism evidence="12 13">
    <name type="scientific">Gottschalkia purinilytica</name>
    <name type="common">Clostridium purinilyticum</name>
    <dbReference type="NCBI Taxonomy" id="1503"/>
    <lineage>
        <taxon>Bacteria</taxon>
        <taxon>Bacillati</taxon>
        <taxon>Bacillota</taxon>
        <taxon>Tissierellia</taxon>
        <taxon>Tissierellales</taxon>
        <taxon>Gottschalkiaceae</taxon>
        <taxon>Gottschalkia</taxon>
    </lineage>
</organism>
<accession>A0A0L0WEW1</accession>
<dbReference type="PANTHER" id="PTHR42703">
    <property type="entry name" value="NADH DEHYDROGENASE"/>
    <property type="match status" value="1"/>
</dbReference>
<keyword evidence="7 9" id="KW-0472">Membrane</keyword>
<keyword evidence="4" id="KW-1003">Cell membrane</keyword>
<feature type="domain" description="NADH:quinone oxidoreductase/Mrp antiporter transmembrane" evidence="10">
    <location>
        <begin position="121"/>
        <end position="417"/>
    </location>
</feature>
<evidence type="ECO:0000256" key="3">
    <source>
        <dbReference type="ARBA" id="ARBA00008483"/>
    </source>
</evidence>
<feature type="transmembrane region" description="Helical" evidence="9">
    <location>
        <begin position="367"/>
        <end position="384"/>
    </location>
</feature>
<name>A0A0L0WEW1_GOTPU</name>
<comment type="subcellular location">
    <subcellularLocation>
        <location evidence="1">Cell membrane</location>
        <topology evidence="1">Multi-pass membrane protein</topology>
    </subcellularLocation>
    <subcellularLocation>
        <location evidence="8">Membrane</location>
        <topology evidence="8">Multi-pass membrane protein</topology>
    </subcellularLocation>
</comment>
<comment type="similarity">
    <text evidence="2">Belongs to the CPA3 antiporters (TC 2.A.63) subunit D family.</text>
</comment>
<evidence type="ECO:0000313" key="13">
    <source>
        <dbReference type="Proteomes" id="UP000037267"/>
    </source>
</evidence>
<comment type="caution">
    <text evidence="12">The sequence shown here is derived from an EMBL/GenBank/DDBJ whole genome shotgun (WGS) entry which is preliminary data.</text>
</comment>
<evidence type="ECO:0000256" key="1">
    <source>
        <dbReference type="ARBA" id="ARBA00004651"/>
    </source>
</evidence>
<gene>
    <name evidence="12" type="ORF">CLPU_1c01740</name>
</gene>
<dbReference type="PRINTS" id="PR01437">
    <property type="entry name" value="NUOXDRDTASE4"/>
</dbReference>
<feature type="transmembrane region" description="Helical" evidence="9">
    <location>
        <begin position="72"/>
        <end position="92"/>
    </location>
</feature>
<feature type="transmembrane region" description="Helical" evidence="9">
    <location>
        <begin position="451"/>
        <end position="478"/>
    </location>
</feature>
<feature type="transmembrane region" description="Helical" evidence="9">
    <location>
        <begin position="29"/>
        <end position="48"/>
    </location>
</feature>
<keyword evidence="6 9" id="KW-1133">Transmembrane helix</keyword>
<feature type="domain" description="NADH-Ubiquinone oxidoreductase (complex I) chain 5 N-terminal" evidence="11">
    <location>
        <begin position="63"/>
        <end position="102"/>
    </location>
</feature>
<dbReference type="PATRIC" id="fig|1503.3.peg.1044"/>
<dbReference type="AlphaFoldDB" id="A0A0L0WEW1"/>
<keyword evidence="13" id="KW-1185">Reference proteome</keyword>
<evidence type="ECO:0000313" key="12">
    <source>
        <dbReference type="EMBL" id="KNF10009.1"/>
    </source>
</evidence>
<dbReference type="Pfam" id="PF00361">
    <property type="entry name" value="Proton_antipo_M"/>
    <property type="match status" value="1"/>
</dbReference>
<dbReference type="GO" id="GO:0008137">
    <property type="term" value="F:NADH dehydrogenase (ubiquinone) activity"/>
    <property type="evidence" value="ECO:0007669"/>
    <property type="project" value="InterPro"/>
</dbReference>
<feature type="transmembrane region" description="Helical" evidence="9">
    <location>
        <begin position="299"/>
        <end position="317"/>
    </location>
</feature>
<dbReference type="Pfam" id="PF00662">
    <property type="entry name" value="Proton_antipo_N"/>
    <property type="match status" value="1"/>
</dbReference>
<evidence type="ECO:0000256" key="4">
    <source>
        <dbReference type="ARBA" id="ARBA00022475"/>
    </source>
</evidence>
<feature type="transmembrane region" description="Helical" evidence="9">
    <location>
        <begin position="201"/>
        <end position="226"/>
    </location>
</feature>
<dbReference type="STRING" id="1503.CLPU_1c01740"/>
<evidence type="ECO:0000256" key="7">
    <source>
        <dbReference type="ARBA" id="ARBA00023136"/>
    </source>
</evidence>